<keyword evidence="4" id="KW-0378">Hydrolase</keyword>
<dbReference type="PANTHER" id="PTHR30383">
    <property type="entry name" value="THIOESTERASE 1/PROTEASE 1/LYSOPHOSPHOLIPASE L1"/>
    <property type="match status" value="1"/>
</dbReference>
<feature type="region of interest" description="Disordered" evidence="2">
    <location>
        <begin position="226"/>
        <end position="270"/>
    </location>
</feature>
<feature type="compositionally biased region" description="Basic and acidic residues" evidence="2">
    <location>
        <begin position="242"/>
        <end position="251"/>
    </location>
</feature>
<dbReference type="GO" id="GO:0016787">
    <property type="term" value="F:hydrolase activity"/>
    <property type="evidence" value="ECO:0007669"/>
    <property type="project" value="UniProtKB-KW"/>
</dbReference>
<keyword evidence="1" id="KW-0175">Coiled coil</keyword>
<dbReference type="PANTHER" id="PTHR30383:SF27">
    <property type="entry name" value="SPORE GERMINATION LIPASE LIPC"/>
    <property type="match status" value="1"/>
</dbReference>
<dbReference type="InterPro" id="IPR013830">
    <property type="entry name" value="SGNH_hydro"/>
</dbReference>
<reference evidence="4 5" key="1">
    <citation type="submission" date="2021-03" db="EMBL/GenBank/DDBJ databases">
        <title>Enterococcal diversity collection.</title>
        <authorList>
            <person name="Gilmore M.S."/>
            <person name="Schwartzman J."/>
            <person name="Van Tyne D."/>
            <person name="Martin M."/>
            <person name="Earl A.M."/>
            <person name="Manson A.L."/>
            <person name="Straub T."/>
            <person name="Salamzade R."/>
            <person name="Saavedra J."/>
            <person name="Lebreton F."/>
            <person name="Prichula J."/>
            <person name="Schaufler K."/>
            <person name="Gaca A."/>
            <person name="Sgardioli B."/>
            <person name="Wagenaar J."/>
            <person name="Strong T."/>
        </authorList>
    </citation>
    <scope>NUCLEOTIDE SEQUENCE [LARGE SCALE GENOMIC DNA]</scope>
    <source>
        <strain evidence="4 5">669A</strain>
    </source>
</reference>
<proteinExistence type="predicted"/>
<organism evidence="4 5">
    <name type="scientific">Candidatus Enterococcus moelleringii</name>
    <dbReference type="NCBI Taxonomy" id="2815325"/>
    <lineage>
        <taxon>Bacteria</taxon>
        <taxon>Bacillati</taxon>
        <taxon>Bacillota</taxon>
        <taxon>Bacilli</taxon>
        <taxon>Lactobacillales</taxon>
        <taxon>Enterococcaceae</taxon>
        <taxon>Enterococcus</taxon>
    </lineage>
</organism>
<sequence length="306" mass="34275">MKKFITPIIPAVVAVLAFVFLSFLSPKAAPRLKVEANNQNQNYKQTVHFVALGDSLTQGVGDETNRGGFVPLVADSLKNEYGLSTVQTENFGVSGERSDQILKRLNKDDELQRSLESADMITLTLGGNDLLQAFQKNMTATSAKKFNSSIKKYQKNVEKILTETRKLNKDAPIYILGIYNPYYLNFPDIDEMQQVVDNWNDATEELTGDTRNSYFVPVNDLLYKGLPESSSDSSSESSTEASTREFSKDSTEQTSGQTSEGTTVRNNVLYDGDNFHPNNLGYQLMANAVKEEMMETNDLWLLKERK</sequence>
<evidence type="ECO:0000256" key="2">
    <source>
        <dbReference type="SAM" id="MobiDB-lite"/>
    </source>
</evidence>
<protein>
    <submittedName>
        <fullName evidence="4">SGNH/GDSL hydrolase family protein</fullName>
    </submittedName>
</protein>
<feature type="compositionally biased region" description="Low complexity" evidence="2">
    <location>
        <begin position="228"/>
        <end position="241"/>
    </location>
</feature>
<gene>
    <name evidence="4" type="ORF">JZO70_11425</name>
</gene>
<evidence type="ECO:0000259" key="3">
    <source>
        <dbReference type="Pfam" id="PF13472"/>
    </source>
</evidence>
<dbReference type="CDD" id="cd04506">
    <property type="entry name" value="SGNH_hydrolase_YpmR_like"/>
    <property type="match status" value="1"/>
</dbReference>
<dbReference type="Proteomes" id="UP000664601">
    <property type="component" value="Unassembled WGS sequence"/>
</dbReference>
<dbReference type="Gene3D" id="3.40.50.1110">
    <property type="entry name" value="SGNH hydrolase"/>
    <property type="match status" value="1"/>
</dbReference>
<evidence type="ECO:0000313" key="4">
    <source>
        <dbReference type="EMBL" id="MBO1306777.1"/>
    </source>
</evidence>
<dbReference type="InterPro" id="IPR036514">
    <property type="entry name" value="SGNH_hydro_sf"/>
</dbReference>
<dbReference type="InterPro" id="IPR051532">
    <property type="entry name" value="Ester_Hydrolysis_Enzymes"/>
</dbReference>
<dbReference type="RefSeq" id="WP_207673705.1">
    <property type="nucleotide sequence ID" value="NZ_JAFREM010000018.1"/>
</dbReference>
<evidence type="ECO:0000256" key="1">
    <source>
        <dbReference type="SAM" id="Coils"/>
    </source>
</evidence>
<feature type="compositionally biased region" description="Polar residues" evidence="2">
    <location>
        <begin position="252"/>
        <end position="266"/>
    </location>
</feature>
<dbReference type="SUPFAM" id="SSF52266">
    <property type="entry name" value="SGNH hydrolase"/>
    <property type="match status" value="1"/>
</dbReference>
<comment type="caution">
    <text evidence="4">The sequence shown here is derived from an EMBL/GenBank/DDBJ whole genome shotgun (WGS) entry which is preliminary data.</text>
</comment>
<accession>A0ABS3LAW0</accession>
<feature type="domain" description="SGNH hydrolase-type esterase" evidence="3">
    <location>
        <begin position="51"/>
        <end position="284"/>
    </location>
</feature>
<evidence type="ECO:0000313" key="5">
    <source>
        <dbReference type="Proteomes" id="UP000664601"/>
    </source>
</evidence>
<name>A0ABS3LAW0_9ENTE</name>
<dbReference type="Pfam" id="PF13472">
    <property type="entry name" value="Lipase_GDSL_2"/>
    <property type="match status" value="1"/>
</dbReference>
<feature type="coiled-coil region" evidence="1">
    <location>
        <begin position="143"/>
        <end position="170"/>
    </location>
</feature>
<dbReference type="EMBL" id="JAFREM010000018">
    <property type="protein sequence ID" value="MBO1306777.1"/>
    <property type="molecule type" value="Genomic_DNA"/>
</dbReference>
<keyword evidence="5" id="KW-1185">Reference proteome</keyword>